<evidence type="ECO:0000313" key="3">
    <source>
        <dbReference type="Proteomes" id="UP001195483"/>
    </source>
</evidence>
<comment type="caution">
    <text evidence="2">The sequence shown here is derived from an EMBL/GenBank/DDBJ whole genome shotgun (WGS) entry which is preliminary data.</text>
</comment>
<dbReference type="EMBL" id="JAEAOA010000270">
    <property type="protein sequence ID" value="KAK3585466.1"/>
    <property type="molecule type" value="Genomic_DNA"/>
</dbReference>
<gene>
    <name evidence="2" type="ORF">CHS0354_003315</name>
</gene>
<evidence type="ECO:0000256" key="1">
    <source>
        <dbReference type="SAM" id="SignalP"/>
    </source>
</evidence>
<reference evidence="2" key="3">
    <citation type="submission" date="2023-05" db="EMBL/GenBank/DDBJ databases">
        <authorList>
            <person name="Smith C.H."/>
        </authorList>
    </citation>
    <scope>NUCLEOTIDE SEQUENCE</scope>
    <source>
        <strain evidence="2">CHS0354</strain>
        <tissue evidence="2">Mantle</tissue>
    </source>
</reference>
<name>A0AAE0VPS0_9BIVA</name>
<dbReference type="Proteomes" id="UP001195483">
    <property type="component" value="Unassembled WGS sequence"/>
</dbReference>
<reference evidence="2" key="1">
    <citation type="journal article" date="2021" name="Genome Biol. Evol.">
        <title>A High-Quality Reference Genome for a Parasitic Bivalve with Doubly Uniparental Inheritance (Bivalvia: Unionida).</title>
        <authorList>
            <person name="Smith C.H."/>
        </authorList>
    </citation>
    <scope>NUCLEOTIDE SEQUENCE</scope>
    <source>
        <strain evidence="2">CHS0354</strain>
    </source>
</reference>
<accession>A0AAE0VPS0</accession>
<feature type="chain" id="PRO_5042293340" evidence="1">
    <location>
        <begin position="23"/>
        <end position="152"/>
    </location>
</feature>
<sequence length="152" mass="17013">MFASVNVLSLICFCSCLILVSARPASIGDPCTLPVRKPFYQENVEFDANPSCVNGSIWWSYPAGSIIVNFTPDGGKNFLLCLDLDEVSNDIKYSDVTEGIDNLREIPFPSLGNLVCIPDLNGSVKIQMKGPYFPYIYMSITKYRILREWTPQ</sequence>
<keyword evidence="3" id="KW-1185">Reference proteome</keyword>
<keyword evidence="1" id="KW-0732">Signal</keyword>
<dbReference type="AlphaFoldDB" id="A0AAE0VPS0"/>
<protein>
    <submittedName>
        <fullName evidence="2">Uncharacterized protein</fullName>
    </submittedName>
</protein>
<reference evidence="2" key="2">
    <citation type="journal article" date="2021" name="Genome Biol. Evol.">
        <title>Developing a high-quality reference genome for a parasitic bivalve with doubly uniparental inheritance (Bivalvia: Unionida).</title>
        <authorList>
            <person name="Smith C.H."/>
        </authorList>
    </citation>
    <scope>NUCLEOTIDE SEQUENCE</scope>
    <source>
        <strain evidence="2">CHS0354</strain>
        <tissue evidence="2">Mantle</tissue>
    </source>
</reference>
<proteinExistence type="predicted"/>
<evidence type="ECO:0000313" key="2">
    <source>
        <dbReference type="EMBL" id="KAK3585466.1"/>
    </source>
</evidence>
<organism evidence="2 3">
    <name type="scientific">Potamilus streckersoni</name>
    <dbReference type="NCBI Taxonomy" id="2493646"/>
    <lineage>
        <taxon>Eukaryota</taxon>
        <taxon>Metazoa</taxon>
        <taxon>Spiralia</taxon>
        <taxon>Lophotrochozoa</taxon>
        <taxon>Mollusca</taxon>
        <taxon>Bivalvia</taxon>
        <taxon>Autobranchia</taxon>
        <taxon>Heteroconchia</taxon>
        <taxon>Palaeoheterodonta</taxon>
        <taxon>Unionida</taxon>
        <taxon>Unionoidea</taxon>
        <taxon>Unionidae</taxon>
        <taxon>Ambleminae</taxon>
        <taxon>Lampsilini</taxon>
        <taxon>Potamilus</taxon>
    </lineage>
</organism>
<feature type="signal peptide" evidence="1">
    <location>
        <begin position="1"/>
        <end position="22"/>
    </location>
</feature>